<evidence type="ECO:0000313" key="2">
    <source>
        <dbReference type="Proteomes" id="UP000537161"/>
    </source>
</evidence>
<dbReference type="Gene3D" id="3.40.50.1820">
    <property type="entry name" value="alpha/beta hydrolase"/>
    <property type="match status" value="1"/>
</dbReference>
<accession>A0A7W9B8G7</accession>
<dbReference type="SUPFAM" id="SSF53474">
    <property type="entry name" value="alpha/beta-Hydrolases"/>
    <property type="match status" value="1"/>
</dbReference>
<name>A0A7W9B8G7_9SPHN</name>
<dbReference type="AlphaFoldDB" id="A0A7W9B8G7"/>
<dbReference type="EMBL" id="JACIJH010000012">
    <property type="protein sequence ID" value="MBB5707809.1"/>
    <property type="molecule type" value="Genomic_DNA"/>
</dbReference>
<dbReference type="RefSeq" id="WP_184100031.1">
    <property type="nucleotide sequence ID" value="NZ_JACIJH010000012.1"/>
</dbReference>
<comment type="caution">
    <text evidence="1">The sequence shown here is derived from an EMBL/GenBank/DDBJ whole genome shotgun (WGS) entry which is preliminary data.</text>
</comment>
<dbReference type="Proteomes" id="UP000537161">
    <property type="component" value="Unassembled WGS sequence"/>
</dbReference>
<organism evidence="1 2">
    <name type="scientific">Sphingopyxis panaciterrulae</name>
    <dbReference type="NCBI Taxonomy" id="462372"/>
    <lineage>
        <taxon>Bacteria</taxon>
        <taxon>Pseudomonadati</taxon>
        <taxon>Pseudomonadota</taxon>
        <taxon>Alphaproteobacteria</taxon>
        <taxon>Sphingomonadales</taxon>
        <taxon>Sphingomonadaceae</taxon>
        <taxon>Sphingopyxis</taxon>
    </lineage>
</organism>
<dbReference type="InterPro" id="IPR029058">
    <property type="entry name" value="AB_hydrolase_fold"/>
</dbReference>
<proteinExistence type="predicted"/>
<keyword evidence="2" id="KW-1185">Reference proteome</keyword>
<evidence type="ECO:0000313" key="1">
    <source>
        <dbReference type="EMBL" id="MBB5707809.1"/>
    </source>
</evidence>
<gene>
    <name evidence="1" type="ORF">FHR21_003177</name>
</gene>
<reference evidence="1 2" key="1">
    <citation type="submission" date="2020-08" db="EMBL/GenBank/DDBJ databases">
        <title>Genomic Encyclopedia of Type Strains, Phase IV (KMG-IV): sequencing the most valuable type-strain genomes for metagenomic binning, comparative biology and taxonomic classification.</title>
        <authorList>
            <person name="Goeker M."/>
        </authorList>
    </citation>
    <scope>NUCLEOTIDE SEQUENCE [LARGE SCALE GENOMIC DNA]</scope>
    <source>
        <strain evidence="1 2">DSM 27163</strain>
    </source>
</reference>
<protein>
    <submittedName>
        <fullName evidence="1">Pimeloyl-ACP methyl ester carboxylesterase</fullName>
    </submittedName>
</protein>
<sequence>MTLVFIHGIAQDPDPGHAGAITESWRGALAKHDGDGRIDAQPRLLCYYGDILHRYSRQRRLPHWADPVSLMTGADGGLMLDLLIEIVQSVDFRLLGLPAPPPSMLVIADTRDFLGPISAYLSLLPADLIALLRRFLLEADIYFTTPAAAAEIDTRVLHTLGPALAAGDRPVVVGHSLGSVIAWKLLAQWEAAGRAGQVRQFVTMGSPLALRTIRKRAPQPFRRPAFVAEWRNYYAATDLVAGGQGLPLDGLTYTHNHRRRGMPFPYHLAEDYLDHAPLAENLAAVLA</sequence>